<dbReference type="InterPro" id="IPR006102">
    <property type="entry name" value="Ig-like_GH2"/>
</dbReference>
<dbReference type="SMART" id="SM01038">
    <property type="entry name" value="Bgal_small_N"/>
    <property type="match status" value="1"/>
</dbReference>
<dbReference type="SUPFAM" id="SSF49303">
    <property type="entry name" value="beta-Galactosidase/glucuronidase domain"/>
    <property type="match status" value="2"/>
</dbReference>
<keyword evidence="6 8" id="KW-0326">Glycosidase</keyword>
<gene>
    <name evidence="10" type="ORF">IAD15_07295</name>
</gene>
<feature type="domain" description="Beta galactosidase small chain/" evidence="9">
    <location>
        <begin position="727"/>
        <end position="998"/>
    </location>
</feature>
<evidence type="ECO:0000256" key="7">
    <source>
        <dbReference type="ARBA" id="ARBA00032230"/>
    </source>
</evidence>
<keyword evidence="5 8" id="KW-0378">Hydrolase</keyword>
<sequence length="1000" mass="115701">MNFNDAWVKDPKIFAINRLPAHSDHFWSTDLASLAAKENPLALSLNGLWKFHYAKNWDARIPNFESMEVNCKYWDEIHVPAHIEMEGYGHPQYVNQMYPWSGREDLEPGEVPVRDNPVGSYVKYFELPEAMEDAPVYICFEGVEPCFALYLNGAFVGYSEDSFTPATFDLTPFIQKGENKLAVQVFRFGSASWLEDQDFWRFFGIFRDVTLYALPPTHLYDLAVRPTLKENYLSGHVALEAKWVGTYAGTLECLLFFGDECVLTKSVDITEDWTRIDFDLEEVYTWSAEKPDLYDLVLIVRDEEGQVIETAHTAIGFRDFRIIDGVMCINGKRIVFNGVNRHEFSMTSGRACDRDLIEQDILIMKQNNINALRTSHYPNQTYLYELCDRYGLYVIDETNLETHGTWQIDEKYFDLEKVLPNDCEDYRLAVLDRARSMFERDKNHASILIWSCGNESYGGKTLFEMSEYFRDVDDSRLVHYEGIFSDRRYPNTSDIESQMYTPAAKVREFLQTHRDKPMILCEYAHAMGNSNGAIYKYTDLTREDPLYQGGFIWDFVDQAILKDGKLYYGGDFGERPSDFDFCGNGIVFADRSLTPKMQEVRYVYQPFYFEFNDDDTVTIQNQFLFTDLAEYDVVACLEKDGELIDEIPLNLELAPQESLTFENPWTDDEFEPGVYVISYHVYTKEVPIWADEIVEVAYEQSVEIIHRDKKEPVKKQVSLNMDSFSIGVVGEDFHVIFAIAQGGMVDYTYGGKQMLRGVMKPNFYRASTQNDRANRYGYRYGQWLLASLYQKGFFKEAYLNEEKTEATVIFEHELVDGSSARCEVIYKIDGEGQVDVEMVLHQDEHMIEPPEFAMMLTLPKDYGHVEYFGYGPEENYCDRNMGAKTGIYDYEVIDNVTPYLVVQECGNRTGVYWAKVMDDKGRGLCFKADEMEFNALPYTPMELENAMHIDELPDPYQTVIRASYGQMGVAGDNTWGARTHEEFLLPKGEKLIFHFSFKGM</sequence>
<protein>
    <recommendedName>
        <fullName evidence="4 8">Beta-galactosidase</fullName>
        <ecNumber evidence="3 8">3.2.1.23</ecNumber>
    </recommendedName>
    <alternativeName>
        <fullName evidence="7 8">Lactase</fullName>
    </alternativeName>
</protein>
<evidence type="ECO:0000256" key="5">
    <source>
        <dbReference type="ARBA" id="ARBA00022801"/>
    </source>
</evidence>
<dbReference type="PROSITE" id="PS00719">
    <property type="entry name" value="GLYCOSYL_HYDROL_F2_1"/>
    <property type="match status" value="1"/>
</dbReference>
<organism evidence="10 11">
    <name type="scientific">Candidatus Fimiplasma intestinipullorum</name>
    <dbReference type="NCBI Taxonomy" id="2840825"/>
    <lineage>
        <taxon>Bacteria</taxon>
        <taxon>Bacillati</taxon>
        <taxon>Bacillota</taxon>
        <taxon>Clostridia</taxon>
        <taxon>Eubacteriales</taxon>
        <taxon>Candidatus Fimiplasma</taxon>
    </lineage>
</organism>
<dbReference type="InterPro" id="IPR008979">
    <property type="entry name" value="Galactose-bd-like_sf"/>
</dbReference>
<evidence type="ECO:0000259" key="9">
    <source>
        <dbReference type="SMART" id="SM01038"/>
    </source>
</evidence>
<dbReference type="EC" id="3.2.1.23" evidence="3 8"/>
<dbReference type="InterPro" id="IPR006103">
    <property type="entry name" value="Glyco_hydro_2_cat"/>
</dbReference>
<reference evidence="10" key="2">
    <citation type="journal article" date="2021" name="PeerJ">
        <title>Extensive microbial diversity within the chicken gut microbiome revealed by metagenomics and culture.</title>
        <authorList>
            <person name="Gilroy R."/>
            <person name="Ravi A."/>
            <person name="Getino M."/>
            <person name="Pursley I."/>
            <person name="Horton D.L."/>
            <person name="Alikhan N.F."/>
            <person name="Baker D."/>
            <person name="Gharbi K."/>
            <person name="Hall N."/>
            <person name="Watson M."/>
            <person name="Adriaenssens E.M."/>
            <person name="Foster-Nyarko E."/>
            <person name="Jarju S."/>
            <person name="Secka A."/>
            <person name="Antonio M."/>
            <person name="Oren A."/>
            <person name="Chaudhuri R.R."/>
            <person name="La Ragione R."/>
            <person name="Hildebrand F."/>
            <person name="Pallen M.J."/>
        </authorList>
    </citation>
    <scope>NUCLEOTIDE SEQUENCE</scope>
    <source>
        <strain evidence="10">CHK195-11698</strain>
    </source>
</reference>
<dbReference type="InterPro" id="IPR023232">
    <property type="entry name" value="Glyco_hydro_2_AS"/>
</dbReference>
<comment type="similarity">
    <text evidence="2 8">Belongs to the glycosyl hydrolase 2 family.</text>
</comment>
<reference evidence="10" key="1">
    <citation type="submission" date="2020-10" db="EMBL/GenBank/DDBJ databases">
        <authorList>
            <person name="Gilroy R."/>
        </authorList>
    </citation>
    <scope>NUCLEOTIDE SEQUENCE</scope>
    <source>
        <strain evidence="10">CHK195-11698</strain>
    </source>
</reference>
<comment type="catalytic activity">
    <reaction evidence="1 8">
        <text>Hydrolysis of terminal non-reducing beta-D-galactose residues in beta-D-galactosides.</text>
        <dbReference type="EC" id="3.2.1.23"/>
    </reaction>
</comment>
<evidence type="ECO:0000256" key="4">
    <source>
        <dbReference type="ARBA" id="ARBA00013303"/>
    </source>
</evidence>
<dbReference type="PRINTS" id="PR00132">
    <property type="entry name" value="GLHYDRLASE2"/>
</dbReference>
<name>A0A9D1L196_9FIRM</name>
<dbReference type="Proteomes" id="UP000824175">
    <property type="component" value="Unassembled WGS sequence"/>
</dbReference>
<dbReference type="GO" id="GO:0009341">
    <property type="term" value="C:beta-galactosidase complex"/>
    <property type="evidence" value="ECO:0007669"/>
    <property type="project" value="InterPro"/>
</dbReference>
<evidence type="ECO:0000313" key="10">
    <source>
        <dbReference type="EMBL" id="HIU13856.1"/>
    </source>
</evidence>
<dbReference type="Gene3D" id="3.20.20.80">
    <property type="entry name" value="Glycosidases"/>
    <property type="match status" value="1"/>
</dbReference>
<dbReference type="SUPFAM" id="SSF51445">
    <property type="entry name" value="(Trans)glycosidases"/>
    <property type="match status" value="1"/>
</dbReference>
<dbReference type="InterPro" id="IPR004199">
    <property type="entry name" value="B-gal_small/dom_5"/>
</dbReference>
<proteinExistence type="inferred from homology"/>
<accession>A0A9D1L196</accession>
<dbReference type="PROSITE" id="PS00608">
    <property type="entry name" value="GLYCOSYL_HYDROL_F2_2"/>
    <property type="match status" value="1"/>
</dbReference>
<dbReference type="Pfam" id="PF00703">
    <property type="entry name" value="Glyco_hydro_2"/>
    <property type="match status" value="1"/>
</dbReference>
<dbReference type="Gene3D" id="2.60.120.260">
    <property type="entry name" value="Galactose-binding domain-like"/>
    <property type="match status" value="1"/>
</dbReference>
<dbReference type="InterPro" id="IPR006101">
    <property type="entry name" value="Glyco_hydro_2"/>
</dbReference>
<evidence type="ECO:0000256" key="6">
    <source>
        <dbReference type="ARBA" id="ARBA00023295"/>
    </source>
</evidence>
<dbReference type="Gene3D" id="2.60.40.10">
    <property type="entry name" value="Immunoglobulins"/>
    <property type="match status" value="2"/>
</dbReference>
<evidence type="ECO:0000313" key="11">
    <source>
        <dbReference type="Proteomes" id="UP000824175"/>
    </source>
</evidence>
<dbReference type="GO" id="GO:0005990">
    <property type="term" value="P:lactose catabolic process"/>
    <property type="evidence" value="ECO:0007669"/>
    <property type="project" value="TreeGrafter"/>
</dbReference>
<dbReference type="Pfam" id="PF02836">
    <property type="entry name" value="Glyco_hydro_2_C"/>
    <property type="match status" value="1"/>
</dbReference>
<dbReference type="PANTHER" id="PTHR46323:SF2">
    <property type="entry name" value="BETA-GALACTOSIDASE"/>
    <property type="match status" value="1"/>
</dbReference>
<dbReference type="Pfam" id="PF02929">
    <property type="entry name" value="Bgal_small_N"/>
    <property type="match status" value="1"/>
</dbReference>
<dbReference type="GO" id="GO:0004565">
    <property type="term" value="F:beta-galactosidase activity"/>
    <property type="evidence" value="ECO:0007669"/>
    <property type="project" value="UniProtKB-EC"/>
</dbReference>
<dbReference type="Pfam" id="PF16353">
    <property type="entry name" value="LacZ_4"/>
    <property type="match status" value="1"/>
</dbReference>
<evidence type="ECO:0000256" key="8">
    <source>
        <dbReference type="RuleBase" id="RU361154"/>
    </source>
</evidence>
<dbReference type="AlphaFoldDB" id="A0A9D1L196"/>
<dbReference type="InterPro" id="IPR006104">
    <property type="entry name" value="Glyco_hydro_2_N"/>
</dbReference>
<dbReference type="Gene3D" id="2.70.98.10">
    <property type="match status" value="1"/>
</dbReference>
<dbReference type="InterPro" id="IPR014718">
    <property type="entry name" value="GH-type_carb-bd"/>
</dbReference>
<evidence type="ECO:0000256" key="2">
    <source>
        <dbReference type="ARBA" id="ARBA00007401"/>
    </source>
</evidence>
<dbReference type="InterPro" id="IPR036156">
    <property type="entry name" value="Beta-gal/glucu_dom_sf"/>
</dbReference>
<dbReference type="InterPro" id="IPR017853">
    <property type="entry name" value="GH"/>
</dbReference>
<dbReference type="InterPro" id="IPR013783">
    <property type="entry name" value="Ig-like_fold"/>
</dbReference>
<dbReference type="InterPro" id="IPR023230">
    <property type="entry name" value="Glyco_hydro_2_CS"/>
</dbReference>
<dbReference type="SUPFAM" id="SSF74650">
    <property type="entry name" value="Galactose mutarotase-like"/>
    <property type="match status" value="1"/>
</dbReference>
<evidence type="ECO:0000256" key="1">
    <source>
        <dbReference type="ARBA" id="ARBA00001412"/>
    </source>
</evidence>
<comment type="caution">
    <text evidence="10">The sequence shown here is derived from an EMBL/GenBank/DDBJ whole genome shotgun (WGS) entry which is preliminary data.</text>
</comment>
<dbReference type="GO" id="GO:0030246">
    <property type="term" value="F:carbohydrate binding"/>
    <property type="evidence" value="ECO:0007669"/>
    <property type="project" value="InterPro"/>
</dbReference>
<evidence type="ECO:0000256" key="3">
    <source>
        <dbReference type="ARBA" id="ARBA00012756"/>
    </source>
</evidence>
<dbReference type="EMBL" id="DVMJ01000060">
    <property type="protein sequence ID" value="HIU13856.1"/>
    <property type="molecule type" value="Genomic_DNA"/>
</dbReference>
<dbReference type="SUPFAM" id="SSF49785">
    <property type="entry name" value="Galactose-binding domain-like"/>
    <property type="match status" value="1"/>
</dbReference>
<dbReference type="InterPro" id="IPR011013">
    <property type="entry name" value="Gal_mutarotase_sf_dom"/>
</dbReference>
<dbReference type="InterPro" id="IPR050347">
    <property type="entry name" value="Bact_Beta-galactosidase"/>
</dbReference>
<dbReference type="Pfam" id="PF02837">
    <property type="entry name" value="Glyco_hydro_2_N"/>
    <property type="match status" value="1"/>
</dbReference>
<dbReference type="PANTHER" id="PTHR46323">
    <property type="entry name" value="BETA-GALACTOSIDASE"/>
    <property type="match status" value="1"/>
</dbReference>
<dbReference type="InterPro" id="IPR032312">
    <property type="entry name" value="LacZ_4"/>
</dbReference>